<name>W5VX56_9PSEU</name>
<dbReference type="Proteomes" id="UP000019225">
    <property type="component" value="Chromosome"/>
</dbReference>
<dbReference type="KEGG" id="kal:KALB_46"/>
<proteinExistence type="predicted"/>
<evidence type="ECO:0000256" key="1">
    <source>
        <dbReference type="SAM" id="Phobius"/>
    </source>
</evidence>
<reference evidence="2 3" key="1">
    <citation type="journal article" date="2014" name="BMC Genomics">
        <title>Complete genome sequence of producer of the glycopeptide antibiotic Aculeximycin Kutzneria albida DSM 43870T, a representative of minor genus of Pseudonocardiaceae.</title>
        <authorList>
            <person name="Rebets Y."/>
            <person name="Tokovenko B."/>
            <person name="Lushchyk I."/>
            <person name="Ruckert C."/>
            <person name="Zaburannyi N."/>
            <person name="Bechthold A."/>
            <person name="Kalinowski J."/>
            <person name="Luzhetskyy A."/>
        </authorList>
    </citation>
    <scope>NUCLEOTIDE SEQUENCE [LARGE SCALE GENOMIC DNA]</scope>
    <source>
        <strain evidence="2">DSM 43870</strain>
    </source>
</reference>
<dbReference type="STRING" id="1449976.KALB_46"/>
<keyword evidence="1" id="KW-1133">Transmembrane helix</keyword>
<feature type="transmembrane region" description="Helical" evidence="1">
    <location>
        <begin position="75"/>
        <end position="96"/>
    </location>
</feature>
<feature type="transmembrane region" description="Helical" evidence="1">
    <location>
        <begin position="25"/>
        <end position="42"/>
    </location>
</feature>
<protein>
    <submittedName>
        <fullName evidence="2">Putative membrane protein</fullName>
    </submittedName>
</protein>
<keyword evidence="1" id="KW-0812">Transmembrane</keyword>
<gene>
    <name evidence="2" type="ORF">KALB_46</name>
</gene>
<dbReference type="EMBL" id="CP007155">
    <property type="protein sequence ID" value="AHH93423.1"/>
    <property type="molecule type" value="Genomic_DNA"/>
</dbReference>
<evidence type="ECO:0000313" key="3">
    <source>
        <dbReference type="Proteomes" id="UP000019225"/>
    </source>
</evidence>
<dbReference type="AlphaFoldDB" id="W5VX56"/>
<evidence type="ECO:0000313" key="2">
    <source>
        <dbReference type="EMBL" id="AHH93423.1"/>
    </source>
</evidence>
<keyword evidence="1" id="KW-0472">Membrane</keyword>
<accession>W5VX56</accession>
<keyword evidence="3" id="KW-1185">Reference proteome</keyword>
<organism evidence="2 3">
    <name type="scientific">Kutzneria albida DSM 43870</name>
    <dbReference type="NCBI Taxonomy" id="1449976"/>
    <lineage>
        <taxon>Bacteria</taxon>
        <taxon>Bacillati</taxon>
        <taxon>Actinomycetota</taxon>
        <taxon>Actinomycetes</taxon>
        <taxon>Pseudonocardiales</taxon>
        <taxon>Pseudonocardiaceae</taxon>
        <taxon>Kutzneria</taxon>
    </lineage>
</organism>
<dbReference type="HOGENOM" id="CLU_110254_2_0_11"/>
<feature type="transmembrane region" description="Helical" evidence="1">
    <location>
        <begin position="49"/>
        <end position="69"/>
    </location>
</feature>
<sequence>MLATSSTALAVTAHGVSGGGWSEVLPALPMTLLVGLAGTALADRGRGSWTILGALGVAELAQHSLLSVMGGEHYITVPQVMLCAHVIAVLLTAALLARADAAVVAVASAVARLVPLALSLCPPPFAAPRPAVPTHSGHVLDVLLRRVCTRRGPPVLS</sequence>